<dbReference type="RefSeq" id="WP_109305185.1">
    <property type="nucleotide sequence ID" value="NZ_BJUF01000008.1"/>
</dbReference>
<protein>
    <recommendedName>
        <fullName evidence="2">Bacterial Ig domain-containing protein</fullName>
    </recommendedName>
</protein>
<dbReference type="Gene3D" id="2.60.40.10">
    <property type="entry name" value="Immunoglobulins"/>
    <property type="match status" value="1"/>
</dbReference>
<dbReference type="InterPro" id="IPR046776">
    <property type="entry name" value="Pectate_lyase_5"/>
</dbReference>
<sequence length="988" mass="108353">MKKTFMLFLSTLLIMNLSIPFSNSQFVKAEETTNVETDEKAQMDLKDNEVVDKKVETDIETDEKAQMNTKDNEVVNNKEKINIETDKNDKKKVENRATNQKTTKMTKAANADELTIITTFAELVAAYKEPTNKGVILANDLANTGNAALITNRTTDFTIDGQGHKLNLGTRYFGVTQSATATFDIRNIEELSATTSRVRGVVASGDANVANSGWTINFTDVKSNENNQTRIASVSGAQLNLAGNIHWKTASEMAVIDGVKIEDNANVVAIKQDSSDNRSFFWYGQSGMNSTSAGTHDFVVGKNAKANFKMPGTGTAYPVVFAYYKKVHLEEGATFNGTMPGNAFRSDYYNSSFIADGNNTINLTSTRNGNSPIHFNSGQNAAEKSQFYVGPNSNLYVIGATNSPLFNASTADGRRTSVIIDSPENIDLRNYSASTTSANSSVAVTNFEEFTIKNSDLDIWRLVDPVTGPSIYYGAQVDYLTQKAGGVMSSSNSGITQYFPTNKVRRISGLNQIPELSFKPITDADKSIYGRIILGYAPDEIGIDDEGNTNYVPVYAGAGQAIAEIEDTYGVTTKTPTENDGYVTVKNDKFNKGNEFVTGKAHKGDIAQEENAEFKVIDITPPEPAKVQTSPIYPDTTVIKGTGEANSDVTMTKNGVAFPEANTTVDAQGDWKIQLPEGSIKKEDVLQIFLRDHAGLAEGLTDHPATNNAVGNSNPATTMTYRDATFKAATKVTVVRHPNIAPVMELTKPVQDGELYNYDPVEEGNSFMTEGTVFDNDSETVTVYAQVDDEAPTKVKTFDESNDKIKWSKEFTKAEMTKLLADEKPHTISYYAIDGDDAKSNSVKFNVQLYTGELKISSAPKDISFGEQLISLTNQKYYIADKDKDLVIEDTRTTGQSWRVTAMLDQELTNDTTNKVIKDAVYYNEATLSTTDAYTVYEKDVAEKGSFNISEKWIDDKKGLNLEMTANSEAGDYSTEVRWSLEDVPGNQ</sequence>
<dbReference type="InterPro" id="IPR013783">
    <property type="entry name" value="Ig-like_fold"/>
</dbReference>
<accession>A0A2U3ANQ4</accession>
<reference evidence="3 4" key="1">
    <citation type="submission" date="2018-05" db="EMBL/GenBank/DDBJ databases">
        <title>Kurthia sibirica genome sequence.</title>
        <authorList>
            <person name="Maclea K.S."/>
            <person name="Goen A.E."/>
        </authorList>
    </citation>
    <scope>NUCLEOTIDE SEQUENCE [LARGE SCALE GENOMIC DNA]</scope>
    <source>
        <strain evidence="3 4">ATCC 49154</strain>
    </source>
</reference>
<name>A0A2U3ANQ4_9BACL</name>
<evidence type="ECO:0000313" key="3">
    <source>
        <dbReference type="EMBL" id="PWI26162.1"/>
    </source>
</evidence>
<dbReference type="Pfam" id="PF17936">
    <property type="entry name" value="Big_6"/>
    <property type="match status" value="1"/>
</dbReference>
<feature type="chain" id="PRO_5039464728" description="Bacterial Ig domain-containing protein" evidence="1">
    <location>
        <begin position="25"/>
        <end position="988"/>
    </location>
</feature>
<gene>
    <name evidence="3" type="ORF">DEX24_04355</name>
</gene>
<evidence type="ECO:0000259" key="2">
    <source>
        <dbReference type="Pfam" id="PF17936"/>
    </source>
</evidence>
<keyword evidence="1" id="KW-0732">Signal</keyword>
<evidence type="ECO:0000256" key="1">
    <source>
        <dbReference type="SAM" id="SignalP"/>
    </source>
</evidence>
<dbReference type="EMBL" id="QFVR01000004">
    <property type="protein sequence ID" value="PWI26162.1"/>
    <property type="molecule type" value="Genomic_DNA"/>
</dbReference>
<organism evidence="3 4">
    <name type="scientific">Kurthia sibirica</name>
    <dbReference type="NCBI Taxonomy" id="202750"/>
    <lineage>
        <taxon>Bacteria</taxon>
        <taxon>Bacillati</taxon>
        <taxon>Bacillota</taxon>
        <taxon>Bacilli</taxon>
        <taxon>Bacillales</taxon>
        <taxon>Caryophanaceae</taxon>
        <taxon>Kurthia</taxon>
    </lineage>
</organism>
<keyword evidence="4" id="KW-1185">Reference proteome</keyword>
<dbReference type="Proteomes" id="UP000245938">
    <property type="component" value="Unassembled WGS sequence"/>
</dbReference>
<proteinExistence type="predicted"/>
<feature type="signal peptide" evidence="1">
    <location>
        <begin position="1"/>
        <end position="24"/>
    </location>
</feature>
<dbReference type="OrthoDB" id="2306834at2"/>
<dbReference type="Pfam" id="PF20585">
    <property type="entry name" value="Pectate_lyase_5"/>
    <property type="match status" value="1"/>
</dbReference>
<feature type="domain" description="Bacterial Ig" evidence="2">
    <location>
        <begin position="624"/>
        <end position="696"/>
    </location>
</feature>
<dbReference type="AlphaFoldDB" id="A0A2U3ANQ4"/>
<dbReference type="InterPro" id="IPR041498">
    <property type="entry name" value="Big_6"/>
</dbReference>
<evidence type="ECO:0000313" key="4">
    <source>
        <dbReference type="Proteomes" id="UP000245938"/>
    </source>
</evidence>
<comment type="caution">
    <text evidence="3">The sequence shown here is derived from an EMBL/GenBank/DDBJ whole genome shotgun (WGS) entry which is preliminary data.</text>
</comment>